<name>A0A3B1A1J8_9ZZZZ</name>
<dbReference type="Pfam" id="PF01584">
    <property type="entry name" value="CheW"/>
    <property type="match status" value="1"/>
</dbReference>
<sequence length="154" mass="17446">MPEVEQSSSAWLLHVANNVQFCIGLHQAAEYIEEPTIHSVPMAPAYCNHVLFWRDDIIPVVDINLLAGHPATQSRRFVMVIAYQVQDNAPIEHLAVLLESAPHKIQVNDKDACEIPKTYPERLKPYVMSLFKYKDEVASVLNIAQMSIGRIKRV</sequence>
<dbReference type="GO" id="GO:0007165">
    <property type="term" value="P:signal transduction"/>
    <property type="evidence" value="ECO:0007669"/>
    <property type="project" value="InterPro"/>
</dbReference>
<dbReference type="AlphaFoldDB" id="A0A3B1A1J8"/>
<protein>
    <recommendedName>
        <fullName evidence="1">CheW-like domain-containing protein</fullName>
    </recommendedName>
</protein>
<organism evidence="2">
    <name type="scientific">hydrothermal vent metagenome</name>
    <dbReference type="NCBI Taxonomy" id="652676"/>
    <lineage>
        <taxon>unclassified sequences</taxon>
        <taxon>metagenomes</taxon>
        <taxon>ecological metagenomes</taxon>
    </lineage>
</organism>
<dbReference type="GO" id="GO:0006935">
    <property type="term" value="P:chemotaxis"/>
    <property type="evidence" value="ECO:0007669"/>
    <property type="project" value="InterPro"/>
</dbReference>
<dbReference type="Gene3D" id="2.40.50.180">
    <property type="entry name" value="CheA-289, Domain 4"/>
    <property type="match status" value="1"/>
</dbReference>
<dbReference type="InterPro" id="IPR036061">
    <property type="entry name" value="CheW-like_dom_sf"/>
</dbReference>
<proteinExistence type="predicted"/>
<accession>A0A3B1A1J8</accession>
<feature type="domain" description="CheW-like" evidence="1">
    <location>
        <begin position="7"/>
        <end position="152"/>
    </location>
</feature>
<dbReference type="EMBL" id="UOFS01000011">
    <property type="protein sequence ID" value="VAW92029.1"/>
    <property type="molecule type" value="Genomic_DNA"/>
</dbReference>
<dbReference type="SUPFAM" id="SSF50341">
    <property type="entry name" value="CheW-like"/>
    <property type="match status" value="1"/>
</dbReference>
<dbReference type="InterPro" id="IPR002545">
    <property type="entry name" value="CheW-lke_dom"/>
</dbReference>
<dbReference type="Gene3D" id="2.30.30.40">
    <property type="entry name" value="SH3 Domains"/>
    <property type="match status" value="1"/>
</dbReference>
<dbReference type="PROSITE" id="PS50851">
    <property type="entry name" value="CHEW"/>
    <property type="match status" value="1"/>
</dbReference>
<evidence type="ECO:0000259" key="1">
    <source>
        <dbReference type="PROSITE" id="PS50851"/>
    </source>
</evidence>
<evidence type="ECO:0000313" key="2">
    <source>
        <dbReference type="EMBL" id="VAW92029.1"/>
    </source>
</evidence>
<gene>
    <name evidence="2" type="ORF">MNBD_GAMMA22-2311</name>
</gene>
<reference evidence="2" key="1">
    <citation type="submission" date="2018-06" db="EMBL/GenBank/DDBJ databases">
        <authorList>
            <person name="Zhirakovskaya E."/>
        </authorList>
    </citation>
    <scope>NUCLEOTIDE SEQUENCE</scope>
</reference>